<organism evidence="1 2">
    <name type="scientific">Acinetobacter gerneri</name>
    <dbReference type="NCBI Taxonomy" id="202952"/>
    <lineage>
        <taxon>Bacteria</taxon>
        <taxon>Pseudomonadati</taxon>
        <taxon>Pseudomonadota</taxon>
        <taxon>Gammaproteobacteria</taxon>
        <taxon>Moraxellales</taxon>
        <taxon>Moraxellaceae</taxon>
        <taxon>Acinetobacter</taxon>
    </lineage>
</organism>
<accession>A0AAW8JHF2</accession>
<dbReference type="AlphaFoldDB" id="A0AAW8JHF2"/>
<evidence type="ECO:0008006" key="3">
    <source>
        <dbReference type="Google" id="ProtNLM"/>
    </source>
</evidence>
<sequence>MILLTSNAEQIFWLGRYLTRVQYLCAAFPFVDDDRALQYSKAFALPAYNVESLNTLIINPESFISFHQQFQLIRNNILDLRGVLDKQSFASLQAQMKILVPNFTYICEVVETCHEVFQSEQEDIFVFYSLGVCVENLDHALRLGESSLHIFKEMQWLIDCLQQKGWSALNKPWQLLKTDFNQASFHQFCDQIQYLFEVDV</sequence>
<dbReference type="EMBL" id="JAVIDA010000003">
    <property type="protein sequence ID" value="MDQ9070595.1"/>
    <property type="molecule type" value="Genomic_DNA"/>
</dbReference>
<protein>
    <recommendedName>
        <fullName evidence="3">DUF403 domain-containing protein</fullName>
    </recommendedName>
</protein>
<evidence type="ECO:0000313" key="1">
    <source>
        <dbReference type="EMBL" id="MDQ9070595.1"/>
    </source>
</evidence>
<name>A0AAW8JHF2_9GAMM</name>
<reference evidence="1" key="1">
    <citation type="submission" date="2023-08" db="EMBL/GenBank/DDBJ databases">
        <title>Emergence of clinically-relevant ST2 carbapenem-resistant Acinetobacter baumannii strains in hospital sewages in Zhejiang, East of China.</title>
        <authorList>
            <person name="Kaichao C."/>
            <person name="Zhang R."/>
        </authorList>
    </citation>
    <scope>NUCLEOTIDE SEQUENCE</scope>
    <source>
        <strain evidence="1">M-SY-60</strain>
    </source>
</reference>
<dbReference type="RefSeq" id="WP_308955133.1">
    <property type="nucleotide sequence ID" value="NZ_JAVICY010000003.1"/>
</dbReference>
<gene>
    <name evidence="1" type="ORF">RFH51_03845</name>
</gene>
<dbReference type="Proteomes" id="UP001243195">
    <property type="component" value="Unassembled WGS sequence"/>
</dbReference>
<comment type="caution">
    <text evidence="1">The sequence shown here is derived from an EMBL/GenBank/DDBJ whole genome shotgun (WGS) entry which is preliminary data.</text>
</comment>
<evidence type="ECO:0000313" key="2">
    <source>
        <dbReference type="Proteomes" id="UP001243195"/>
    </source>
</evidence>
<proteinExistence type="predicted"/>